<protein>
    <submittedName>
        <fullName evidence="1">Uncharacterized protein</fullName>
    </submittedName>
</protein>
<reference evidence="1 2" key="1">
    <citation type="journal article" date="2023" name="Genome Announc.">
        <title>Pan-Genome Analyses of the Genus Cohnella and Proposal of the Novel Species Cohnella silvisoli sp. nov., Isolated from Forest Soil.</title>
        <authorList>
            <person name="Wang C."/>
            <person name="Mao L."/>
            <person name="Bao G."/>
            <person name="Zhu H."/>
        </authorList>
    </citation>
    <scope>NUCLEOTIDE SEQUENCE [LARGE SCALE GENOMIC DNA]</scope>
    <source>
        <strain evidence="1 2">NL03-T5-1</strain>
    </source>
</reference>
<sequence length="54" mass="6260">MLIHDYTAYKIWESDQRERELELARRIGGSGIKVSTLPVFWLIALASKLSNLNR</sequence>
<proteinExistence type="predicted"/>
<dbReference type="Proteomes" id="UP001493487">
    <property type="component" value="Unassembled WGS sequence"/>
</dbReference>
<name>A0ABV1L2U2_9BACL</name>
<gene>
    <name evidence="1" type="ORF">QJS35_30295</name>
</gene>
<accession>A0ABV1L2U2</accession>
<evidence type="ECO:0000313" key="1">
    <source>
        <dbReference type="EMBL" id="MEQ4486675.1"/>
    </source>
</evidence>
<dbReference type="RefSeq" id="WP_232189756.1">
    <property type="nucleotide sequence ID" value="NZ_JAIOAP010000023.1"/>
</dbReference>
<organism evidence="1 2">
    <name type="scientific">Cohnella silvisoli</name>
    <dbReference type="NCBI Taxonomy" id="2873699"/>
    <lineage>
        <taxon>Bacteria</taxon>
        <taxon>Bacillati</taxon>
        <taxon>Bacillota</taxon>
        <taxon>Bacilli</taxon>
        <taxon>Bacillales</taxon>
        <taxon>Paenibacillaceae</taxon>
        <taxon>Cohnella</taxon>
    </lineage>
</organism>
<evidence type="ECO:0000313" key="2">
    <source>
        <dbReference type="Proteomes" id="UP001493487"/>
    </source>
</evidence>
<dbReference type="EMBL" id="JASKHM010000024">
    <property type="protein sequence ID" value="MEQ4486675.1"/>
    <property type="molecule type" value="Genomic_DNA"/>
</dbReference>
<comment type="caution">
    <text evidence="1">The sequence shown here is derived from an EMBL/GenBank/DDBJ whole genome shotgun (WGS) entry which is preliminary data.</text>
</comment>
<keyword evidence="2" id="KW-1185">Reference proteome</keyword>